<keyword evidence="1" id="KW-0812">Transmembrane</keyword>
<evidence type="ECO:0008006" key="4">
    <source>
        <dbReference type="Google" id="ProtNLM"/>
    </source>
</evidence>
<dbReference type="Pfam" id="PF06966">
    <property type="entry name" value="DUF1295"/>
    <property type="match status" value="1"/>
</dbReference>
<sequence length="208" mass="23643">MSGFLVARFHRKVAHTDSFVWLPVLSRLDMFFPGEGEPWITGSSRFPFGLLFFWTMQSLWAWTVTLPVIVSQALPPPKGPMSAFSGLCAVAFLLGWGWETVADYQKFVFKSDPANKGKWIDTGLFKYSRHPNYFGEILVWSSLCGLACTPNVWRKAPWVVVSPLFTAFLLLCVSGVPILERSHQERYGLDPAYIRYKESTNLIIPGWK</sequence>
<dbReference type="PANTHER" id="PTHR32251:SF17">
    <property type="entry name" value="STEROID 5-ALPHA REDUCTASE C-TERMINAL DOMAIN-CONTAINING PROTEIN"/>
    <property type="match status" value="1"/>
</dbReference>
<dbReference type="PROSITE" id="PS50244">
    <property type="entry name" value="S5A_REDUCTASE"/>
    <property type="match status" value="1"/>
</dbReference>
<feature type="transmembrane region" description="Helical" evidence="1">
    <location>
        <begin position="82"/>
        <end position="101"/>
    </location>
</feature>
<protein>
    <recommendedName>
        <fullName evidence="4">Steroid 5-alpha reductase C-terminal domain-containing protein</fullName>
    </recommendedName>
</protein>
<evidence type="ECO:0000313" key="2">
    <source>
        <dbReference type="EMBL" id="CAD7699761.1"/>
    </source>
</evidence>
<dbReference type="InterPro" id="IPR010721">
    <property type="entry name" value="UstE-like"/>
</dbReference>
<organism evidence="2 3">
    <name type="scientific">Ostreobium quekettii</name>
    <dbReference type="NCBI Taxonomy" id="121088"/>
    <lineage>
        <taxon>Eukaryota</taxon>
        <taxon>Viridiplantae</taxon>
        <taxon>Chlorophyta</taxon>
        <taxon>core chlorophytes</taxon>
        <taxon>Ulvophyceae</taxon>
        <taxon>TCBD clade</taxon>
        <taxon>Bryopsidales</taxon>
        <taxon>Ostreobineae</taxon>
        <taxon>Ostreobiaceae</taxon>
        <taxon>Ostreobium</taxon>
    </lineage>
</organism>
<feature type="transmembrane region" description="Helical" evidence="1">
    <location>
        <begin position="159"/>
        <end position="179"/>
    </location>
</feature>
<dbReference type="AlphaFoldDB" id="A0A8S1IX43"/>
<dbReference type="PANTHER" id="PTHR32251">
    <property type="entry name" value="3-OXO-5-ALPHA-STEROID 4-DEHYDROGENASE"/>
    <property type="match status" value="1"/>
</dbReference>
<keyword evidence="1" id="KW-1133">Transmembrane helix</keyword>
<name>A0A8S1IX43_9CHLO</name>
<dbReference type="GO" id="GO:0016020">
    <property type="term" value="C:membrane"/>
    <property type="evidence" value="ECO:0007669"/>
    <property type="project" value="TreeGrafter"/>
</dbReference>
<comment type="caution">
    <text evidence="2">The sequence shown here is derived from an EMBL/GenBank/DDBJ whole genome shotgun (WGS) entry which is preliminary data.</text>
</comment>
<dbReference type="Proteomes" id="UP000708148">
    <property type="component" value="Unassembled WGS sequence"/>
</dbReference>
<evidence type="ECO:0000256" key="1">
    <source>
        <dbReference type="SAM" id="Phobius"/>
    </source>
</evidence>
<dbReference type="OrthoDB" id="67965at2759"/>
<dbReference type="Gene3D" id="1.20.120.1630">
    <property type="match status" value="1"/>
</dbReference>
<dbReference type="EMBL" id="CAJHUC010001107">
    <property type="protein sequence ID" value="CAD7699761.1"/>
    <property type="molecule type" value="Genomic_DNA"/>
</dbReference>
<gene>
    <name evidence="2" type="ORF">OSTQU699_LOCUS5120</name>
</gene>
<proteinExistence type="predicted"/>
<keyword evidence="1" id="KW-0472">Membrane</keyword>
<accession>A0A8S1IX43</accession>
<reference evidence="2" key="1">
    <citation type="submission" date="2020-12" db="EMBL/GenBank/DDBJ databases">
        <authorList>
            <person name="Iha C."/>
        </authorList>
    </citation>
    <scope>NUCLEOTIDE SEQUENCE</scope>
</reference>
<keyword evidence="3" id="KW-1185">Reference proteome</keyword>
<evidence type="ECO:0000313" key="3">
    <source>
        <dbReference type="Proteomes" id="UP000708148"/>
    </source>
</evidence>
<feature type="transmembrane region" description="Helical" evidence="1">
    <location>
        <begin position="48"/>
        <end position="70"/>
    </location>
</feature>